<dbReference type="InterPro" id="IPR049883">
    <property type="entry name" value="NOTCH1_EGF-like"/>
</dbReference>
<keyword evidence="3" id="KW-0964">Secreted</keyword>
<keyword evidence="13" id="KW-1185">Reference proteome</keyword>
<dbReference type="PROSITE" id="PS01186">
    <property type="entry name" value="EGF_2"/>
    <property type="match status" value="5"/>
</dbReference>
<dbReference type="SUPFAM" id="SSF57184">
    <property type="entry name" value="Growth factor receptor domain"/>
    <property type="match status" value="3"/>
</dbReference>
<evidence type="ECO:0000256" key="5">
    <source>
        <dbReference type="ARBA" id="ARBA00022536"/>
    </source>
</evidence>
<keyword evidence="7" id="KW-0677">Repeat</keyword>
<dbReference type="InterPro" id="IPR001881">
    <property type="entry name" value="EGF-like_Ca-bd_dom"/>
</dbReference>
<protein>
    <submittedName>
        <fullName evidence="14">EGF-like domain-containing protein</fullName>
    </submittedName>
</protein>
<keyword evidence="9" id="KW-1015">Disulfide bond</keyword>
<evidence type="ECO:0000256" key="11">
    <source>
        <dbReference type="PROSITE-ProRule" id="PRU00076"/>
    </source>
</evidence>
<evidence type="ECO:0000313" key="13">
    <source>
        <dbReference type="Proteomes" id="UP000887566"/>
    </source>
</evidence>
<dbReference type="WBParaSite" id="PSAMB.scaffold420size51939.g5631.t1">
    <property type="protein sequence ID" value="PSAMB.scaffold420size51939.g5631.t1"/>
    <property type="gene ID" value="PSAMB.scaffold420size51939.g5631"/>
</dbReference>
<reference evidence="14" key="1">
    <citation type="submission" date="2022-11" db="UniProtKB">
        <authorList>
            <consortium name="WormBaseParasite"/>
        </authorList>
    </citation>
    <scope>IDENTIFICATION</scope>
</reference>
<evidence type="ECO:0000256" key="2">
    <source>
        <dbReference type="ARBA" id="ARBA00006127"/>
    </source>
</evidence>
<dbReference type="InterPro" id="IPR050751">
    <property type="entry name" value="ECM_structural_protein"/>
</dbReference>
<evidence type="ECO:0000313" key="14">
    <source>
        <dbReference type="WBParaSite" id="PSAMB.scaffold420size51939.g5631.t1"/>
    </source>
</evidence>
<organism evidence="13 14">
    <name type="scientific">Plectus sambesii</name>
    <dbReference type="NCBI Taxonomy" id="2011161"/>
    <lineage>
        <taxon>Eukaryota</taxon>
        <taxon>Metazoa</taxon>
        <taxon>Ecdysozoa</taxon>
        <taxon>Nematoda</taxon>
        <taxon>Chromadorea</taxon>
        <taxon>Plectida</taxon>
        <taxon>Plectina</taxon>
        <taxon>Plectoidea</taxon>
        <taxon>Plectidae</taxon>
        <taxon>Plectus</taxon>
    </lineage>
</organism>
<dbReference type="InterPro" id="IPR000152">
    <property type="entry name" value="EGF-type_Asp/Asn_hydroxyl_site"/>
</dbReference>
<comment type="subcellular location">
    <subcellularLocation>
        <location evidence="1">Secreted</location>
        <location evidence="1">Extracellular space</location>
        <location evidence="1">Extracellular matrix</location>
    </subcellularLocation>
</comment>
<comment type="caution">
    <text evidence="11">Lacks conserved residue(s) required for the propagation of feature annotation.</text>
</comment>
<evidence type="ECO:0000256" key="10">
    <source>
        <dbReference type="ARBA" id="ARBA00023180"/>
    </source>
</evidence>
<sequence length="1052" mass="115670">MGRGDDGLVIGAAAAAASAAIDSGFFLYSRWAAFPELVALVHHGDRCEHERSDGRTSLRLSVFLRVRFLLRGCVLTWRHCGCRVSGRRKTDRSFQFSAEAVVKDCCAPADATMRLAAFFLLLALPAIVSLVAANELSRCCGGGSRHYGQTKTCTNIRTEGSSNTCLRAANICCLRALLDDRCDEGARQARDEEYCPARINELGGGFKKECCDCCLLAKDLARKNEPCVAPTGFSASCLKAFNRCCSGPYEFTYSGASQLTSDRPTGPGLMSVIERPGDRCSQSRCEHLCNDRGGSSVECSCRSGFELAADGRSCIDKDECAEGSGSGLYSDICGFEMCQNTPGGYLCLPPTSRRALADTSDCPSGHTRRRDGHCVDVDECSTPLSLGVCLGEHEQCMNTVGSFSCACLPGYYWSDPSETCVDVDECLLLAEDCVEGQRCLNTPGSYKCIRTLGCGTGYALDTDTEQCMDVDECNLGTHDCGAQYNCRNTQGSYRCDPKSCGNGELMNPLTGECKSIDCPIGFRPSSNGPCEDVNECEQSFRCQQFEECINTPGSYRCQEKGNFCTSGYQVDRNTGFCIDIDECTTGTHACGSQQCINTEGSYRCRCPAGYEFSDATKRCEDMDECEKFEGHVCSYDATCENVPGSFRCHCKPGFRLAADQRNCEDVDECSTSEQKCQQKCVNIPGSYQCICDRGYTLGVDGITCEDIDECSVWSGSGEDLCMGGCENTPGSYRCKCPDGYIIQPDGRTCKDVDECSQGQCQDSDRICVNTLGSFKCHTVQCPPNYVHDRNFKNRCNRAKQLCSSIDTQCRKQPVHISWQYIAIPRMIQFNSQRTSVNLFTVKGPSIASTSVQFELILRDARPERANVALATRSNFLLQKGDDRNSAIVALRDPLDGPQEVHLELILRVHHIGNFGGKYVANLHVFVTVDDGYACLKQCFPTDHICIGNHTKAIFYQFSALPSMNYVKQPVEVTRIRAEMDAPFSVEYVIDRANAMNFAVEQDRHIGIVKLIAPIRGPVTEIVRLHINTKSRTNVLIAHNVAFIEVHVSRYFY</sequence>
<dbReference type="PANTHER" id="PTHR24034">
    <property type="entry name" value="EGF-LIKE DOMAIN-CONTAINING PROTEIN"/>
    <property type="match status" value="1"/>
</dbReference>
<dbReference type="InterPro" id="IPR026823">
    <property type="entry name" value="cEGF"/>
</dbReference>
<dbReference type="InterPro" id="IPR009030">
    <property type="entry name" value="Growth_fac_rcpt_cys_sf"/>
</dbReference>
<dbReference type="InterPro" id="IPR018097">
    <property type="entry name" value="EGF_Ca-bd_CS"/>
</dbReference>
<dbReference type="PROSITE" id="PS01187">
    <property type="entry name" value="EGF_CA"/>
    <property type="match status" value="3"/>
</dbReference>
<evidence type="ECO:0000256" key="9">
    <source>
        <dbReference type="ARBA" id="ARBA00023157"/>
    </source>
</evidence>
<evidence type="ECO:0000256" key="1">
    <source>
        <dbReference type="ARBA" id="ARBA00004498"/>
    </source>
</evidence>
<dbReference type="GO" id="GO:0005509">
    <property type="term" value="F:calcium ion binding"/>
    <property type="evidence" value="ECO:0007669"/>
    <property type="project" value="InterPro"/>
</dbReference>
<dbReference type="GO" id="GO:0005576">
    <property type="term" value="C:extracellular region"/>
    <property type="evidence" value="ECO:0007669"/>
    <property type="project" value="InterPro"/>
</dbReference>
<proteinExistence type="inferred from homology"/>
<dbReference type="InterPro" id="IPR000020">
    <property type="entry name" value="Anaphylatoxin/fibulin"/>
</dbReference>
<feature type="domain" description="EGF-like" evidence="12">
    <location>
        <begin position="665"/>
        <end position="705"/>
    </location>
</feature>
<dbReference type="AlphaFoldDB" id="A0A914WJH8"/>
<evidence type="ECO:0000256" key="7">
    <source>
        <dbReference type="ARBA" id="ARBA00022737"/>
    </source>
</evidence>
<dbReference type="FunFam" id="2.10.25.10:FF:000078">
    <property type="entry name" value="Fibulin-1"/>
    <property type="match status" value="1"/>
</dbReference>
<dbReference type="Pfam" id="PF22914">
    <property type="entry name" value="Fibulin_C"/>
    <property type="match status" value="2"/>
</dbReference>
<evidence type="ECO:0000256" key="4">
    <source>
        <dbReference type="ARBA" id="ARBA00022530"/>
    </source>
</evidence>
<dbReference type="FunFam" id="2.10.25.10:FF:000010">
    <property type="entry name" value="Pro-epidermal growth factor"/>
    <property type="match status" value="1"/>
</dbReference>
<dbReference type="FunFam" id="2.10.25.10:FF:000005">
    <property type="entry name" value="Fibrillin 2"/>
    <property type="match status" value="2"/>
</dbReference>
<keyword evidence="10" id="KW-0325">Glycoprotein</keyword>
<keyword evidence="5 11" id="KW-0245">EGF-like domain</keyword>
<dbReference type="Gene3D" id="2.10.25.10">
    <property type="entry name" value="Laminin"/>
    <property type="match status" value="11"/>
</dbReference>
<dbReference type="PROSITE" id="PS50026">
    <property type="entry name" value="EGF_3"/>
    <property type="match status" value="4"/>
</dbReference>
<dbReference type="FunFam" id="2.10.25.10:FF:000014">
    <property type="entry name" value="Latent-transforming growth factor beta-binding protein 3"/>
    <property type="match status" value="1"/>
</dbReference>
<comment type="similarity">
    <text evidence="2">Belongs to the fibulin family.</text>
</comment>
<dbReference type="SMART" id="SM00179">
    <property type="entry name" value="EGF_CA"/>
    <property type="match status" value="10"/>
</dbReference>
<accession>A0A914WJH8</accession>
<dbReference type="InterPro" id="IPR055088">
    <property type="entry name" value="Fibulin_C"/>
</dbReference>
<dbReference type="InterPro" id="IPR000742">
    <property type="entry name" value="EGF"/>
</dbReference>
<evidence type="ECO:0000256" key="6">
    <source>
        <dbReference type="ARBA" id="ARBA00022729"/>
    </source>
</evidence>
<dbReference type="Pfam" id="PF12662">
    <property type="entry name" value="cEGF"/>
    <property type="match status" value="4"/>
</dbReference>
<keyword evidence="8" id="KW-0106">Calcium</keyword>
<feature type="domain" description="EGF-like" evidence="12">
    <location>
        <begin position="579"/>
        <end position="620"/>
    </location>
</feature>
<keyword evidence="4" id="KW-0272">Extracellular matrix</keyword>
<dbReference type="SMART" id="SM00181">
    <property type="entry name" value="EGF"/>
    <property type="match status" value="9"/>
</dbReference>
<dbReference type="SUPFAM" id="SSF57196">
    <property type="entry name" value="EGF/Laminin"/>
    <property type="match status" value="2"/>
</dbReference>
<evidence type="ECO:0000259" key="12">
    <source>
        <dbReference type="PROSITE" id="PS50026"/>
    </source>
</evidence>
<dbReference type="Pfam" id="PF07645">
    <property type="entry name" value="EGF_CA"/>
    <property type="match status" value="5"/>
</dbReference>
<name>A0A914WJH8_9BILA</name>
<dbReference type="PROSITE" id="PS00010">
    <property type="entry name" value="ASX_HYDROXYL"/>
    <property type="match status" value="4"/>
</dbReference>
<dbReference type="PROSITE" id="PS01177">
    <property type="entry name" value="ANAPHYLATOXIN_1"/>
    <property type="match status" value="1"/>
</dbReference>
<evidence type="ECO:0000256" key="8">
    <source>
        <dbReference type="ARBA" id="ARBA00022837"/>
    </source>
</evidence>
<feature type="domain" description="EGF-like" evidence="12">
    <location>
        <begin position="621"/>
        <end position="664"/>
    </location>
</feature>
<keyword evidence="6" id="KW-0732">Signal</keyword>
<dbReference type="Proteomes" id="UP000887566">
    <property type="component" value="Unplaced"/>
</dbReference>
<dbReference type="CDD" id="cd00054">
    <property type="entry name" value="EGF_CA"/>
    <property type="match status" value="5"/>
</dbReference>
<evidence type="ECO:0000256" key="3">
    <source>
        <dbReference type="ARBA" id="ARBA00022525"/>
    </source>
</evidence>
<feature type="domain" description="EGF-like" evidence="12">
    <location>
        <begin position="376"/>
        <end position="417"/>
    </location>
</feature>
<dbReference type="PANTHER" id="PTHR24034:SF111">
    <property type="entry name" value="FIBULIN-2-LIKE ISOFORM X1"/>
    <property type="match status" value="1"/>
</dbReference>